<name>A0AAV7MYC0_PLEWA</name>
<proteinExistence type="predicted"/>
<dbReference type="Proteomes" id="UP001066276">
    <property type="component" value="Chromosome 9"/>
</dbReference>
<gene>
    <name evidence="1" type="ORF">NDU88_005423</name>
</gene>
<protein>
    <submittedName>
        <fullName evidence="1">Uncharacterized protein</fullName>
    </submittedName>
</protein>
<dbReference type="AlphaFoldDB" id="A0AAV7MYC0"/>
<dbReference type="EMBL" id="JANPWB010000013">
    <property type="protein sequence ID" value="KAJ1108039.1"/>
    <property type="molecule type" value="Genomic_DNA"/>
</dbReference>
<accession>A0AAV7MYC0</accession>
<evidence type="ECO:0000313" key="2">
    <source>
        <dbReference type="Proteomes" id="UP001066276"/>
    </source>
</evidence>
<organism evidence="1 2">
    <name type="scientific">Pleurodeles waltl</name>
    <name type="common">Iberian ribbed newt</name>
    <dbReference type="NCBI Taxonomy" id="8319"/>
    <lineage>
        <taxon>Eukaryota</taxon>
        <taxon>Metazoa</taxon>
        <taxon>Chordata</taxon>
        <taxon>Craniata</taxon>
        <taxon>Vertebrata</taxon>
        <taxon>Euteleostomi</taxon>
        <taxon>Amphibia</taxon>
        <taxon>Batrachia</taxon>
        <taxon>Caudata</taxon>
        <taxon>Salamandroidea</taxon>
        <taxon>Salamandridae</taxon>
        <taxon>Pleurodelinae</taxon>
        <taxon>Pleurodeles</taxon>
    </lineage>
</organism>
<evidence type="ECO:0000313" key="1">
    <source>
        <dbReference type="EMBL" id="KAJ1108039.1"/>
    </source>
</evidence>
<comment type="caution">
    <text evidence="1">The sequence shown here is derived from an EMBL/GenBank/DDBJ whole genome shotgun (WGS) entry which is preliminary data.</text>
</comment>
<sequence length="143" mass="15620">MWDKVGPVHFGRYGVGLAHTSGVEGTDTGWRRRGEGQKQVFEQWGDDSVSRIEIQQDGTMAVVGPEQAIKLAESSDGGVEMLSVDSRFCWSLVDAALADPSGVMCLGLRRLPRIVVSTGNAKDIGLKWSYMNLYFMNGGKCFS</sequence>
<keyword evidence="2" id="KW-1185">Reference proteome</keyword>
<reference evidence="1" key="1">
    <citation type="journal article" date="2022" name="bioRxiv">
        <title>Sequencing and chromosome-scale assembly of the giantPleurodeles waltlgenome.</title>
        <authorList>
            <person name="Brown T."/>
            <person name="Elewa A."/>
            <person name="Iarovenko S."/>
            <person name="Subramanian E."/>
            <person name="Araus A.J."/>
            <person name="Petzold A."/>
            <person name="Susuki M."/>
            <person name="Suzuki K.-i.T."/>
            <person name="Hayashi T."/>
            <person name="Toyoda A."/>
            <person name="Oliveira C."/>
            <person name="Osipova E."/>
            <person name="Leigh N.D."/>
            <person name="Simon A."/>
            <person name="Yun M.H."/>
        </authorList>
    </citation>
    <scope>NUCLEOTIDE SEQUENCE</scope>
    <source>
        <strain evidence="1">20211129_DDA</strain>
        <tissue evidence="1">Liver</tissue>
    </source>
</reference>